<evidence type="ECO:0000313" key="3">
    <source>
        <dbReference type="Proteomes" id="UP000240859"/>
    </source>
</evidence>
<dbReference type="PIRSF" id="PIRSF011474">
    <property type="entry name" value="Glucitol_operon_activator"/>
    <property type="match status" value="1"/>
</dbReference>
<evidence type="ECO:0000313" key="1">
    <source>
        <dbReference type="EMBL" id="PTI65708.1"/>
    </source>
</evidence>
<dbReference type="EMBL" id="PZFQ01000042">
    <property type="protein sequence ID" value="PTI74381.1"/>
    <property type="molecule type" value="Genomic_DNA"/>
</dbReference>
<comment type="caution">
    <text evidence="2">The sequence shown here is derived from an EMBL/GenBank/DDBJ whole genome shotgun (WGS) entry which is preliminary data.</text>
</comment>
<evidence type="ECO:0000313" key="4">
    <source>
        <dbReference type="Proteomes" id="UP000241960"/>
    </source>
</evidence>
<dbReference type="Proteomes" id="UP000240859">
    <property type="component" value="Unassembled WGS sequence"/>
</dbReference>
<organism evidence="2 4">
    <name type="scientific">Staphylococcus succinus</name>
    <dbReference type="NCBI Taxonomy" id="61015"/>
    <lineage>
        <taxon>Bacteria</taxon>
        <taxon>Bacillati</taxon>
        <taxon>Bacillota</taxon>
        <taxon>Bacilli</taxon>
        <taxon>Bacillales</taxon>
        <taxon>Staphylococcaceae</taxon>
        <taxon>Staphylococcus</taxon>
    </lineage>
</organism>
<sequence length="157" mass="17771">MFFILLIVLAAIGFVVQHLLGWVQIKNFTKNYTELRYKGKVAIGRRPSVFKSGTLVLLQLNGKNEIEDARYMQGVTVFSKFKPIEGLENLKLNKITGKDLTNFNKLLVKAILDAQHTLKVVESGGEIEKIPSPMMKAVKKVNNIFKSERGMKHGVRR</sequence>
<dbReference type="AlphaFoldDB" id="A0A9Q6HMI9"/>
<dbReference type="Proteomes" id="UP000241960">
    <property type="component" value="Unassembled WGS sequence"/>
</dbReference>
<keyword evidence="3" id="KW-1185">Reference proteome</keyword>
<dbReference type="EMBL" id="PZFR01000150">
    <property type="protein sequence ID" value="PTI65708.1"/>
    <property type="molecule type" value="Genomic_DNA"/>
</dbReference>
<accession>A0A9Q6HMI9</accession>
<reference evidence="3 4" key="1">
    <citation type="journal article" date="2016" name="Front. Microbiol.">
        <title>Comprehensive Phylogenetic Analysis of Bovine Non-aureus Staphylococci Species Based on Whole-Genome Sequencing.</title>
        <authorList>
            <person name="Naushad S."/>
            <person name="Barkema H.W."/>
            <person name="Luby C."/>
            <person name="Condas L.A."/>
            <person name="Nobrega D.B."/>
            <person name="Carson D.A."/>
            <person name="De Buck J."/>
        </authorList>
    </citation>
    <scope>NUCLEOTIDE SEQUENCE [LARGE SCALE GENOMIC DNA]</scope>
    <source>
        <strain evidence="1 3">SNUC 1084</strain>
        <strain evidence="2 4">SNUC 1231</strain>
    </source>
</reference>
<dbReference type="RefSeq" id="WP_073505172.1">
    <property type="nucleotide sequence ID" value="NZ_CP018199.1"/>
</dbReference>
<evidence type="ECO:0000313" key="2">
    <source>
        <dbReference type="EMBL" id="PTI74381.1"/>
    </source>
</evidence>
<proteinExistence type="predicted"/>
<dbReference type="Pfam" id="PF06923">
    <property type="entry name" value="GutM"/>
    <property type="match status" value="1"/>
</dbReference>
<gene>
    <name evidence="1" type="ORF">BU057_12930</name>
    <name evidence="2" type="ORF">BU058_11190</name>
</gene>
<protein>
    <submittedName>
        <fullName evidence="2">Transcriptional regulator</fullName>
    </submittedName>
</protein>
<reference evidence="2" key="2">
    <citation type="submission" date="2018-03" db="EMBL/GenBank/DDBJ databases">
        <authorList>
            <person name="Naushad S."/>
        </authorList>
    </citation>
    <scope>NUCLEOTIDE SEQUENCE</scope>
    <source>
        <strain evidence="1">SNUC 1084</strain>
        <strain evidence="2">SNUC 1231</strain>
    </source>
</reference>
<dbReference type="InterPro" id="IPR009693">
    <property type="entry name" value="Glucitol_operon_activator"/>
</dbReference>
<name>A0A9Q6HMI9_9STAP</name>